<evidence type="ECO:0000259" key="4">
    <source>
        <dbReference type="PROSITE" id="PS01124"/>
    </source>
</evidence>
<dbReference type="InterPro" id="IPR014710">
    <property type="entry name" value="RmlC-like_jellyroll"/>
</dbReference>
<dbReference type="EMBL" id="JASHIF010000025">
    <property type="protein sequence ID" value="MDI9862057.1"/>
    <property type="molecule type" value="Genomic_DNA"/>
</dbReference>
<keyword evidence="2" id="KW-0238">DNA-binding</keyword>
<dbReference type="InterPro" id="IPR054015">
    <property type="entry name" value="ExsA-like_N"/>
</dbReference>
<keyword evidence="6" id="KW-1185">Reference proteome</keyword>
<feature type="domain" description="HTH araC/xylS-type" evidence="4">
    <location>
        <begin position="187"/>
        <end position="285"/>
    </location>
</feature>
<keyword evidence="1" id="KW-0805">Transcription regulation</keyword>
<name>A0ABT6YEN5_9BACT</name>
<reference evidence="5 6" key="1">
    <citation type="submission" date="2023-05" db="EMBL/GenBank/DDBJ databases">
        <title>Novel species of genus Flectobacillus isolated from stream in China.</title>
        <authorList>
            <person name="Lu H."/>
        </authorList>
    </citation>
    <scope>NUCLEOTIDE SEQUENCE [LARGE SCALE GENOMIC DNA]</scope>
    <source>
        <strain evidence="5 6">KCTC 42575</strain>
    </source>
</reference>
<evidence type="ECO:0000256" key="3">
    <source>
        <dbReference type="ARBA" id="ARBA00023163"/>
    </source>
</evidence>
<dbReference type="Pfam" id="PF12833">
    <property type="entry name" value="HTH_18"/>
    <property type="match status" value="1"/>
</dbReference>
<dbReference type="PANTHER" id="PTHR43280">
    <property type="entry name" value="ARAC-FAMILY TRANSCRIPTIONAL REGULATOR"/>
    <property type="match status" value="1"/>
</dbReference>
<dbReference type="SUPFAM" id="SSF46689">
    <property type="entry name" value="Homeodomain-like"/>
    <property type="match status" value="1"/>
</dbReference>
<dbReference type="Gene3D" id="1.10.10.60">
    <property type="entry name" value="Homeodomain-like"/>
    <property type="match status" value="2"/>
</dbReference>
<dbReference type="InterPro" id="IPR011051">
    <property type="entry name" value="RmlC_Cupin_sf"/>
</dbReference>
<evidence type="ECO:0000313" key="5">
    <source>
        <dbReference type="EMBL" id="MDI9862057.1"/>
    </source>
</evidence>
<dbReference type="PANTHER" id="PTHR43280:SF2">
    <property type="entry name" value="HTH-TYPE TRANSCRIPTIONAL REGULATOR EXSA"/>
    <property type="match status" value="1"/>
</dbReference>
<dbReference type="InterPro" id="IPR018060">
    <property type="entry name" value="HTH_AraC"/>
</dbReference>
<evidence type="ECO:0000256" key="2">
    <source>
        <dbReference type="ARBA" id="ARBA00023125"/>
    </source>
</evidence>
<dbReference type="InterPro" id="IPR009057">
    <property type="entry name" value="Homeodomain-like_sf"/>
</dbReference>
<evidence type="ECO:0000313" key="6">
    <source>
        <dbReference type="Proteomes" id="UP001236507"/>
    </source>
</evidence>
<protein>
    <submittedName>
        <fullName evidence="5">AraC family transcriptional regulator</fullName>
    </submittedName>
</protein>
<dbReference type="Pfam" id="PF22200">
    <property type="entry name" value="ExsA_N"/>
    <property type="match status" value="1"/>
</dbReference>
<dbReference type="RefSeq" id="WP_283346373.1">
    <property type="nucleotide sequence ID" value="NZ_JASHIF010000025.1"/>
</dbReference>
<comment type="caution">
    <text evidence="5">The sequence shown here is derived from an EMBL/GenBank/DDBJ whole genome shotgun (WGS) entry which is preliminary data.</text>
</comment>
<dbReference type="SMART" id="SM00342">
    <property type="entry name" value="HTH_ARAC"/>
    <property type="match status" value="1"/>
</dbReference>
<evidence type="ECO:0000256" key="1">
    <source>
        <dbReference type="ARBA" id="ARBA00023015"/>
    </source>
</evidence>
<dbReference type="PRINTS" id="PR00032">
    <property type="entry name" value="HTHARAC"/>
</dbReference>
<dbReference type="Proteomes" id="UP001236507">
    <property type="component" value="Unassembled WGS sequence"/>
</dbReference>
<organism evidence="5 6">
    <name type="scientific">Flectobacillus roseus</name>
    <dbReference type="NCBI Taxonomy" id="502259"/>
    <lineage>
        <taxon>Bacteria</taxon>
        <taxon>Pseudomonadati</taxon>
        <taxon>Bacteroidota</taxon>
        <taxon>Cytophagia</taxon>
        <taxon>Cytophagales</taxon>
        <taxon>Flectobacillaceae</taxon>
        <taxon>Flectobacillus</taxon>
    </lineage>
</organism>
<dbReference type="Gene3D" id="2.60.120.10">
    <property type="entry name" value="Jelly Rolls"/>
    <property type="match status" value="1"/>
</dbReference>
<dbReference type="PROSITE" id="PS01124">
    <property type="entry name" value="HTH_ARAC_FAMILY_2"/>
    <property type="match status" value="1"/>
</dbReference>
<gene>
    <name evidence="5" type="ORF">QM524_22730</name>
</gene>
<sequence length="288" mass="33937">MIRVPSFIHAGEFQSLKIKDMTFVAYRNQDPPLRNEVFFEEHALIFVLEGEKKFVTPEQDIRVKKGNVVFIPRGYYTMQEAINKQYRSLVFFFNEKLLKEFVAGHLSLFQENSLVEPDPNQGLLVFGINESLEKYIDSIFPYFHLETQYLNHFLNLKLQELLLHLLEIDPTGKLKSIVYNIYKGEKADLEFLMDSYYLKPLSMEELSRLSGRSLSAFKRDFQKQFQTSPALWLKNKRLEHARLLLENTGMNVSEISMEIGYESVSHFIKAFKEKYHVTPSHYKEVERN</sequence>
<dbReference type="SUPFAM" id="SSF51182">
    <property type="entry name" value="RmlC-like cupins"/>
    <property type="match status" value="1"/>
</dbReference>
<proteinExistence type="predicted"/>
<dbReference type="InterPro" id="IPR020449">
    <property type="entry name" value="Tscrpt_reg_AraC-type_HTH"/>
</dbReference>
<keyword evidence="3" id="KW-0804">Transcription</keyword>
<accession>A0ABT6YEN5</accession>